<dbReference type="OrthoDB" id="3363286at2759"/>
<proteinExistence type="predicted"/>
<dbReference type="Proteomes" id="UP000799771">
    <property type="component" value="Unassembled WGS sequence"/>
</dbReference>
<organism evidence="1 2">
    <name type="scientific">Dothidotthia symphoricarpi CBS 119687</name>
    <dbReference type="NCBI Taxonomy" id="1392245"/>
    <lineage>
        <taxon>Eukaryota</taxon>
        <taxon>Fungi</taxon>
        <taxon>Dikarya</taxon>
        <taxon>Ascomycota</taxon>
        <taxon>Pezizomycotina</taxon>
        <taxon>Dothideomycetes</taxon>
        <taxon>Pleosporomycetidae</taxon>
        <taxon>Pleosporales</taxon>
        <taxon>Dothidotthiaceae</taxon>
        <taxon>Dothidotthia</taxon>
    </lineage>
</organism>
<protein>
    <submittedName>
        <fullName evidence="1">Uncharacterized protein</fullName>
    </submittedName>
</protein>
<dbReference type="GeneID" id="54404126"/>
<dbReference type="AlphaFoldDB" id="A0A6A6AGS6"/>
<sequence>MLGRCTPHLQSCLSLAERALRARCRLYSTNTYNLKGDQLGPTREDAHGSFRARRDGTLKELPLPPLLDPVVLEKRSRWEQTKQQPDVANFTPFQKKLWENPFAHALASPVRQCRATQVSLPESLFVSLYPRPHPTTNDPWLLPVSLTAEGGQLGTPYYFLGREIIATSLGKKKAWERLMNSRMLHKLGSSVRKMVWREDMPSLILDLMRKRLVKKLSWNFGFKGRLTPVASEWTEDIKDVEDVSCVLVFRSLRLRADDLQDCADEIASELEKWSLYFMKGFTAKLDPHASPEVTHASPTWYFEPLVPRLQPRLQFPELEFKSTTWRGTKVPLYSLTDLLGPDKAQELIKGSKYEKEKCVIIKRARHNVPVEMLFMQLQAYIAKPGP</sequence>
<dbReference type="RefSeq" id="XP_033524511.1">
    <property type="nucleotide sequence ID" value="XM_033663694.1"/>
</dbReference>
<name>A0A6A6AGS6_9PLEO</name>
<keyword evidence="2" id="KW-1185">Reference proteome</keyword>
<dbReference type="EMBL" id="ML977505">
    <property type="protein sequence ID" value="KAF2130124.1"/>
    <property type="molecule type" value="Genomic_DNA"/>
</dbReference>
<gene>
    <name evidence="1" type="ORF">P153DRAFT_290113</name>
</gene>
<reference evidence="1" key="1">
    <citation type="journal article" date="2020" name="Stud. Mycol.">
        <title>101 Dothideomycetes genomes: a test case for predicting lifestyles and emergence of pathogens.</title>
        <authorList>
            <person name="Haridas S."/>
            <person name="Albert R."/>
            <person name="Binder M."/>
            <person name="Bloem J."/>
            <person name="Labutti K."/>
            <person name="Salamov A."/>
            <person name="Andreopoulos B."/>
            <person name="Baker S."/>
            <person name="Barry K."/>
            <person name="Bills G."/>
            <person name="Bluhm B."/>
            <person name="Cannon C."/>
            <person name="Castanera R."/>
            <person name="Culley D."/>
            <person name="Daum C."/>
            <person name="Ezra D."/>
            <person name="Gonzalez J."/>
            <person name="Henrissat B."/>
            <person name="Kuo A."/>
            <person name="Liang C."/>
            <person name="Lipzen A."/>
            <person name="Lutzoni F."/>
            <person name="Magnuson J."/>
            <person name="Mondo S."/>
            <person name="Nolan M."/>
            <person name="Ohm R."/>
            <person name="Pangilinan J."/>
            <person name="Park H.-J."/>
            <person name="Ramirez L."/>
            <person name="Alfaro M."/>
            <person name="Sun H."/>
            <person name="Tritt A."/>
            <person name="Yoshinaga Y."/>
            <person name="Zwiers L.-H."/>
            <person name="Turgeon B."/>
            <person name="Goodwin S."/>
            <person name="Spatafora J."/>
            <person name="Crous P."/>
            <person name="Grigoriev I."/>
        </authorList>
    </citation>
    <scope>NUCLEOTIDE SEQUENCE</scope>
    <source>
        <strain evidence="1">CBS 119687</strain>
    </source>
</reference>
<evidence type="ECO:0000313" key="2">
    <source>
        <dbReference type="Proteomes" id="UP000799771"/>
    </source>
</evidence>
<evidence type="ECO:0000313" key="1">
    <source>
        <dbReference type="EMBL" id="KAF2130124.1"/>
    </source>
</evidence>
<accession>A0A6A6AGS6</accession>